<reference evidence="1 2" key="1">
    <citation type="submission" date="2016-06" db="EMBL/GenBank/DDBJ databases">
        <authorList>
            <person name="Kjaerup R.B."/>
            <person name="Dalgaard T.S."/>
            <person name="Juul-Madsen H.R."/>
        </authorList>
    </citation>
    <scope>NUCLEOTIDE SEQUENCE [LARGE SCALE GENOMIC DNA]</scope>
    <source>
        <strain evidence="1 2">1S159</strain>
    </source>
</reference>
<dbReference type="OrthoDB" id="5819165at2"/>
<comment type="caution">
    <text evidence="1">The sequence shown here is derived from an EMBL/GenBank/DDBJ whole genome shotgun (WGS) entry which is preliminary data.</text>
</comment>
<dbReference type="EMBL" id="MAJU01000004">
    <property type="protein sequence ID" value="OCH23338.1"/>
    <property type="molecule type" value="Genomic_DNA"/>
</dbReference>
<proteinExistence type="predicted"/>
<dbReference type="AlphaFoldDB" id="A0A1B9P4D1"/>
<sequence length="69" mass="7772">MNVSFTIFKNNVSWDAPIHQLNSDVLLRNVLIKGNLNTFDIQFSYCEETGEGSITNSDNHSIGNFSISY</sequence>
<dbReference type="Proteomes" id="UP000093523">
    <property type="component" value="Unassembled WGS sequence"/>
</dbReference>
<accession>A0A1B9P4D1</accession>
<evidence type="ECO:0000313" key="1">
    <source>
        <dbReference type="EMBL" id="OCH23338.1"/>
    </source>
</evidence>
<organism evidence="1 2">
    <name type="scientific">Aliivibrio logei</name>
    <name type="common">Vibrio logei</name>
    <dbReference type="NCBI Taxonomy" id="688"/>
    <lineage>
        <taxon>Bacteria</taxon>
        <taxon>Pseudomonadati</taxon>
        <taxon>Pseudomonadota</taxon>
        <taxon>Gammaproteobacteria</taxon>
        <taxon>Vibrionales</taxon>
        <taxon>Vibrionaceae</taxon>
        <taxon>Aliivibrio</taxon>
    </lineage>
</organism>
<evidence type="ECO:0000313" key="2">
    <source>
        <dbReference type="Proteomes" id="UP000093523"/>
    </source>
</evidence>
<name>A0A1B9P4D1_ALILO</name>
<gene>
    <name evidence="1" type="ORF">A6E04_05375</name>
</gene>
<protein>
    <submittedName>
        <fullName evidence="1">Uncharacterized protein</fullName>
    </submittedName>
</protein>
<dbReference type="RefSeq" id="WP_012552261.1">
    <property type="nucleotide sequence ID" value="NZ_CAWMPN010000004.1"/>
</dbReference>